<evidence type="ECO:0000313" key="2">
    <source>
        <dbReference type="Proteomes" id="UP000199584"/>
    </source>
</evidence>
<reference evidence="2" key="1">
    <citation type="submission" date="2016-10" db="EMBL/GenBank/DDBJ databases">
        <authorList>
            <person name="Varghese N."/>
            <person name="Submissions S."/>
        </authorList>
    </citation>
    <scope>NUCLEOTIDE SEQUENCE [LARGE SCALE GENOMIC DNA]</scope>
    <source>
        <strain evidence="2">DSM 3669</strain>
    </source>
</reference>
<organism evidence="1 2">
    <name type="scientific">Desulfoscipio geothermicus DSM 3669</name>
    <dbReference type="NCBI Taxonomy" id="1121426"/>
    <lineage>
        <taxon>Bacteria</taxon>
        <taxon>Bacillati</taxon>
        <taxon>Bacillota</taxon>
        <taxon>Clostridia</taxon>
        <taxon>Eubacteriales</taxon>
        <taxon>Desulfallaceae</taxon>
        <taxon>Desulfoscipio</taxon>
    </lineage>
</organism>
<protein>
    <submittedName>
        <fullName evidence="1">Uncharacterized protein</fullName>
    </submittedName>
</protein>
<sequence length="118" mass="13250">MDTNDKKSGNRKANIQMRFSDFDLPPMQDVLLIGKRAPIGPEAVRRMVDALAPGQYEVIPVENSQIEAMAVKSSLFNWMSRDTLINTILEEGIKLVNDKSIIKATLEITISIYKEVDV</sequence>
<accession>A0A1I6DP79</accession>
<gene>
    <name evidence="1" type="ORF">SAMN05660706_11466</name>
</gene>
<dbReference type="Proteomes" id="UP000199584">
    <property type="component" value="Unassembled WGS sequence"/>
</dbReference>
<dbReference type="OrthoDB" id="678645at2"/>
<evidence type="ECO:0000313" key="1">
    <source>
        <dbReference type="EMBL" id="SFR07235.1"/>
    </source>
</evidence>
<keyword evidence="2" id="KW-1185">Reference proteome</keyword>
<dbReference type="STRING" id="39060.SAMN05660706_11466"/>
<dbReference type="AlphaFoldDB" id="A0A1I6DP79"/>
<proteinExistence type="predicted"/>
<dbReference type="RefSeq" id="WP_092483525.1">
    <property type="nucleotide sequence ID" value="NZ_FOYM01000014.1"/>
</dbReference>
<name>A0A1I6DP79_9FIRM</name>
<dbReference type="EMBL" id="FOYM01000014">
    <property type="protein sequence ID" value="SFR07235.1"/>
    <property type="molecule type" value="Genomic_DNA"/>
</dbReference>